<accession>A0A7M7M9H9</accession>
<feature type="region of interest" description="Disordered" evidence="8">
    <location>
        <begin position="1"/>
        <end position="72"/>
    </location>
</feature>
<keyword evidence="2" id="KW-0677">Repeat</keyword>
<dbReference type="InParanoid" id="A0A7M7M9H9"/>
<evidence type="ECO:0000259" key="9">
    <source>
        <dbReference type="PROSITE" id="PS50800"/>
    </source>
</evidence>
<evidence type="ECO:0000313" key="11">
    <source>
        <dbReference type="Proteomes" id="UP000594260"/>
    </source>
</evidence>
<feature type="domain" description="SAP" evidence="9">
    <location>
        <begin position="515"/>
        <end position="549"/>
    </location>
</feature>
<evidence type="ECO:0000256" key="7">
    <source>
        <dbReference type="PROSITE-ProRule" id="PRU00401"/>
    </source>
</evidence>
<dbReference type="InterPro" id="IPR003034">
    <property type="entry name" value="SAP_dom"/>
</dbReference>
<dbReference type="GO" id="GO:0005634">
    <property type="term" value="C:nucleus"/>
    <property type="evidence" value="ECO:0007669"/>
    <property type="project" value="UniProtKB-SubCell"/>
</dbReference>
<feature type="region of interest" description="Disordered" evidence="8">
    <location>
        <begin position="1166"/>
        <end position="1189"/>
    </location>
</feature>
<dbReference type="GO" id="GO:0003713">
    <property type="term" value="F:transcription coactivator activity"/>
    <property type="evidence" value="ECO:0007669"/>
    <property type="project" value="TreeGrafter"/>
</dbReference>
<evidence type="ECO:0000256" key="1">
    <source>
        <dbReference type="ARBA" id="ARBA00004123"/>
    </source>
</evidence>
<name>A0A7M7M9H9_VARDE</name>
<dbReference type="SUPFAM" id="SSF68906">
    <property type="entry name" value="SAP domain"/>
    <property type="match status" value="1"/>
</dbReference>
<dbReference type="PROSITE" id="PS50800">
    <property type="entry name" value="SAP"/>
    <property type="match status" value="1"/>
</dbReference>
<dbReference type="OrthoDB" id="197676at2759"/>
<dbReference type="PANTHER" id="PTHR22793:SF12">
    <property type="entry name" value="MYOCARDIN-RELATED TRANSCRIPTION FACTOR, ISOFORM H"/>
    <property type="match status" value="1"/>
</dbReference>
<keyword evidence="6" id="KW-0539">Nucleus</keyword>
<dbReference type="InterPro" id="IPR043451">
    <property type="entry name" value="Myocardin-like"/>
</dbReference>
<dbReference type="CTD" id="38338"/>
<dbReference type="KEGG" id="vde:111243874"/>
<keyword evidence="11" id="KW-1185">Reference proteome</keyword>
<dbReference type="GeneID" id="111243874"/>
<keyword evidence="3" id="KW-0805">Transcription regulation</keyword>
<keyword evidence="4" id="KW-0175">Coiled coil</keyword>
<feature type="compositionally biased region" description="Low complexity" evidence="8">
    <location>
        <begin position="45"/>
        <end position="57"/>
    </location>
</feature>
<evidence type="ECO:0000256" key="2">
    <source>
        <dbReference type="ARBA" id="ARBA00022737"/>
    </source>
</evidence>
<feature type="repeat" description="RPEL" evidence="7">
    <location>
        <begin position="131"/>
        <end position="156"/>
    </location>
</feature>
<reference evidence="10" key="1">
    <citation type="submission" date="2021-01" db="UniProtKB">
        <authorList>
            <consortium name="EnsemblMetazoa"/>
        </authorList>
    </citation>
    <scope>IDENTIFICATION</scope>
</reference>
<organism evidence="10 11">
    <name type="scientific">Varroa destructor</name>
    <name type="common">Honeybee mite</name>
    <dbReference type="NCBI Taxonomy" id="109461"/>
    <lineage>
        <taxon>Eukaryota</taxon>
        <taxon>Metazoa</taxon>
        <taxon>Ecdysozoa</taxon>
        <taxon>Arthropoda</taxon>
        <taxon>Chelicerata</taxon>
        <taxon>Arachnida</taxon>
        <taxon>Acari</taxon>
        <taxon>Parasitiformes</taxon>
        <taxon>Mesostigmata</taxon>
        <taxon>Gamasina</taxon>
        <taxon>Dermanyssoidea</taxon>
        <taxon>Varroidae</taxon>
        <taxon>Varroa</taxon>
    </lineage>
</organism>
<feature type="repeat" description="RPEL" evidence="7">
    <location>
        <begin position="177"/>
        <end position="202"/>
    </location>
</feature>
<feature type="compositionally biased region" description="Polar residues" evidence="8">
    <location>
        <begin position="1047"/>
        <end position="1062"/>
    </location>
</feature>
<feature type="compositionally biased region" description="Low complexity" evidence="8">
    <location>
        <begin position="231"/>
        <end position="241"/>
    </location>
</feature>
<dbReference type="SMART" id="SM00707">
    <property type="entry name" value="RPEL"/>
    <property type="match status" value="3"/>
</dbReference>
<dbReference type="Gene3D" id="1.10.720.30">
    <property type="entry name" value="SAP domain"/>
    <property type="match status" value="1"/>
</dbReference>
<dbReference type="GO" id="GO:0045944">
    <property type="term" value="P:positive regulation of transcription by RNA polymerase II"/>
    <property type="evidence" value="ECO:0007669"/>
    <property type="project" value="TreeGrafter"/>
</dbReference>
<sequence>MDSQPATPMDASCLQAPSPAAPMEVVNSPQPGCSAFRDRDSPPQGSSTSGLLTGPSGIQDDDSLGSPPVDERSLHETLARNREKLKVKLLTRRPIHQLVQQGIIPREYIALKASPQFLEQKQRLERAKMGDFLKNKMQHRPDRDTLIRAHILEDTSAKLDPSLQDKQRRLKRARLKDDLNDRLAHRPGPLELIRGNILQADETFAQAIKEGTIPFKRTCEGDIVTPTEPISESGSDDSQQGSGDGGAGSRDGSPPQGAPTPLQVSTSASLVTPTVSSVIANSSTTTPTGTTSMHTPRLEAMNLANAVVGATATHTTPTTLLLTTTDGDGHSVIVCTQTENGAAGQAVVKTLSQSPAAIPSTPVYFTLATNPTRTPAAVGNSGPTLIKQRSLPTPVTLVSSQTATTPVPTGSKKKSSSSGKAAQTTPSQQPNKNRIIKFHEYKGPPSAMKDKEMKEKKETSYELLLQQQRVFLQWQMDHAPGNGSKQKMILPAPSSSFQTGAPINSDAYKLKCAKLEDMKVSDLKLELKKRNLTVSGSKPQLIERLKPFSDQIASTKPGTPSSIECASSNHSNINNCDTMIDDVSTPTVGEHDSVLAKMDILHKELLEKQRIQTLLQQQQQQQQQQLHQQMPATTTSQQQQANVITITDGSGKDQTIQVNRVLCQPGVQIIHAKPQLVALQVTKSSDAAHCVDGGMLNVSGLAGSPNIAIVSQVASSSGETSATTLQKMSPQHIQVKHVVPTTVATPSLGASHVIGQLTKPMGQLQPIQVQHNGGVQVKQVSGSKQAVQAGKVQPVHVKVQPSGQHLQQQQQQQPQPLTTGQLKLSTLPKQLLQHKILPQPASIVASSVGANTSISAGPASPVLKNTSVERKPSSSQDGARSHTRTHSLPCHMDVLPRKPPPEYTEMTRQIQEHQQQQQSTKESCDMNLNDIFEIISKQEQPAQFEVTRNPDTGVIMLKEATADTPKTSHIVTPDIKAPVVIEGLSVPIAVASQDMLKPLEQKSATERQVGISLNSEKLQTTVLKSNLVMAQTRGVQDHAESLPSVPNARTSDDNSQSTQSFKGTLSTLVKSKQSLQNVQGAIETTSVDSCKGDPQVRAHEDKALDFNVDLDALETLDINFDIIHQDNNNKHSNQHLFKNFSLEPEHMSTDFGQDLDWWSNELFQTKQSTTGDTRPTDQLPSDGNNSTSALLITTSVPNQALVHNEPTHSSSDSLRTPEITPSLSLNDPLLSFSNTNNCTLTDHKAASSIHNSNNNNALSGAGFSQPLSHHPPAISLYSDMQGLLCEDVIMADWTNAQPHSFDIHMQM</sequence>
<evidence type="ECO:0000256" key="5">
    <source>
        <dbReference type="ARBA" id="ARBA00023163"/>
    </source>
</evidence>
<keyword evidence="5" id="KW-0804">Transcription</keyword>
<comment type="subcellular location">
    <subcellularLocation>
        <location evidence="1">Nucleus</location>
    </subcellularLocation>
</comment>
<protein>
    <recommendedName>
        <fullName evidence="9">SAP domain-containing protein</fullName>
    </recommendedName>
</protein>
<dbReference type="Pfam" id="PF02755">
    <property type="entry name" value="RPEL"/>
    <property type="match status" value="1"/>
</dbReference>
<proteinExistence type="predicted"/>
<feature type="compositionally biased region" description="Polar residues" evidence="8">
    <location>
        <begin position="390"/>
        <end position="408"/>
    </location>
</feature>
<evidence type="ECO:0000256" key="6">
    <source>
        <dbReference type="ARBA" id="ARBA00023242"/>
    </source>
</evidence>
<dbReference type="Pfam" id="PF02037">
    <property type="entry name" value="SAP"/>
    <property type="match status" value="1"/>
</dbReference>
<dbReference type="Proteomes" id="UP000594260">
    <property type="component" value="Unplaced"/>
</dbReference>
<dbReference type="InterPro" id="IPR004018">
    <property type="entry name" value="RPEL_repeat"/>
</dbReference>
<feature type="region of interest" description="Disordered" evidence="8">
    <location>
        <begin position="374"/>
        <end position="435"/>
    </location>
</feature>
<dbReference type="PANTHER" id="PTHR22793">
    <property type="entry name" value="MYOCARDIN-RELATED TRANSCRIPTION FACTOR-RELATED"/>
    <property type="match status" value="1"/>
</dbReference>
<dbReference type="Gene3D" id="6.10.150.10">
    <property type="match status" value="1"/>
</dbReference>
<evidence type="ECO:0000256" key="3">
    <source>
        <dbReference type="ARBA" id="ARBA00023015"/>
    </source>
</evidence>
<feature type="region of interest" description="Disordered" evidence="8">
    <location>
        <begin position="1034"/>
        <end position="1062"/>
    </location>
</feature>
<dbReference type="InterPro" id="IPR036361">
    <property type="entry name" value="SAP_dom_sf"/>
</dbReference>
<dbReference type="EnsemblMetazoa" id="XM_022790112">
    <property type="protein sequence ID" value="XP_022645847"/>
    <property type="gene ID" value="LOC111243874"/>
</dbReference>
<evidence type="ECO:0000256" key="4">
    <source>
        <dbReference type="ARBA" id="ARBA00023054"/>
    </source>
</evidence>
<feature type="region of interest" description="Disordered" evidence="8">
    <location>
        <begin position="854"/>
        <end position="902"/>
    </location>
</feature>
<evidence type="ECO:0000256" key="8">
    <source>
        <dbReference type="SAM" id="MobiDB-lite"/>
    </source>
</evidence>
<evidence type="ECO:0000313" key="10">
    <source>
        <dbReference type="EnsemblMetazoa" id="XP_022645847"/>
    </source>
</evidence>
<feature type="region of interest" description="Disordered" evidence="8">
    <location>
        <begin position="219"/>
        <end position="269"/>
    </location>
</feature>
<dbReference type="RefSeq" id="XP_022645847.1">
    <property type="nucleotide sequence ID" value="XM_022790112.1"/>
</dbReference>
<dbReference type="Gene3D" id="6.10.140.2040">
    <property type="match status" value="1"/>
</dbReference>
<feature type="compositionally biased region" description="Polar residues" evidence="8">
    <location>
        <begin position="421"/>
        <end position="432"/>
    </location>
</feature>
<dbReference type="PROSITE" id="PS51073">
    <property type="entry name" value="RPEL"/>
    <property type="match status" value="2"/>
</dbReference>
<dbReference type="SMART" id="SM00513">
    <property type="entry name" value="SAP"/>
    <property type="match status" value="1"/>
</dbReference>